<dbReference type="Pfam" id="PF01872">
    <property type="entry name" value="RibD_C"/>
    <property type="match status" value="1"/>
</dbReference>
<dbReference type="InterPro" id="IPR050765">
    <property type="entry name" value="Riboflavin_Biosynth_HTPR"/>
</dbReference>
<organism evidence="5 6">
    <name type="scientific">Pseudonocardia hierapolitana</name>
    <dbReference type="NCBI Taxonomy" id="1128676"/>
    <lineage>
        <taxon>Bacteria</taxon>
        <taxon>Bacillati</taxon>
        <taxon>Actinomycetota</taxon>
        <taxon>Actinomycetes</taxon>
        <taxon>Pseudonocardiales</taxon>
        <taxon>Pseudonocardiaceae</taxon>
        <taxon>Pseudonocardia</taxon>
    </lineage>
</organism>
<comment type="pathway">
    <text evidence="1">Cofactor biosynthesis; riboflavin biosynthesis.</text>
</comment>
<dbReference type="PANTHER" id="PTHR38011">
    <property type="entry name" value="DIHYDROFOLATE REDUCTASE FAMILY PROTEIN (AFU_ORTHOLOGUE AFUA_8G06820)"/>
    <property type="match status" value="1"/>
</dbReference>
<dbReference type="Gene3D" id="3.40.430.10">
    <property type="entry name" value="Dihydrofolate Reductase, subunit A"/>
    <property type="match status" value="1"/>
</dbReference>
<dbReference type="InterPro" id="IPR002734">
    <property type="entry name" value="RibDG_C"/>
</dbReference>
<dbReference type="AlphaFoldDB" id="A0A561SX43"/>
<accession>A0A561SX43</accession>
<feature type="domain" description="Bacterial bifunctional deaminase-reductase C-terminal" evidence="4">
    <location>
        <begin position="28"/>
        <end position="232"/>
    </location>
</feature>
<dbReference type="PANTHER" id="PTHR38011:SF7">
    <property type="entry name" value="2,5-DIAMINO-6-RIBOSYLAMINO-4(3H)-PYRIMIDINONE 5'-PHOSPHATE REDUCTASE"/>
    <property type="match status" value="1"/>
</dbReference>
<dbReference type="SUPFAM" id="SSF53597">
    <property type="entry name" value="Dihydrofolate reductase-like"/>
    <property type="match status" value="1"/>
</dbReference>
<dbReference type="RefSeq" id="WP_147258285.1">
    <property type="nucleotide sequence ID" value="NZ_VIWU01000001.1"/>
</dbReference>
<evidence type="ECO:0000313" key="6">
    <source>
        <dbReference type="Proteomes" id="UP000321261"/>
    </source>
</evidence>
<name>A0A561SX43_9PSEU</name>
<dbReference type="GO" id="GO:0008703">
    <property type="term" value="F:5-amino-6-(5-phosphoribosylamino)uracil reductase activity"/>
    <property type="evidence" value="ECO:0007669"/>
    <property type="project" value="InterPro"/>
</dbReference>
<keyword evidence="2" id="KW-0521">NADP</keyword>
<evidence type="ECO:0000256" key="2">
    <source>
        <dbReference type="ARBA" id="ARBA00022857"/>
    </source>
</evidence>
<protein>
    <submittedName>
        <fullName evidence="5">Riboflavin biosynthesis pyrimidine reductase</fullName>
    </submittedName>
</protein>
<evidence type="ECO:0000256" key="3">
    <source>
        <dbReference type="ARBA" id="ARBA00023002"/>
    </source>
</evidence>
<evidence type="ECO:0000259" key="4">
    <source>
        <dbReference type="Pfam" id="PF01872"/>
    </source>
</evidence>
<dbReference type="OrthoDB" id="5243299at2"/>
<keyword evidence="6" id="KW-1185">Reference proteome</keyword>
<sequence>MRQIWPPEHAGELDDAGLERLYGYPAGRWLAVNFVSSADGAVALHGRARELSNEPDRRVLRLGSDLADVLLVGATTAMVEEFRGVHPDAETAARRERHGLAPIPPTAVVTTGRSLPEDAPVVTEAVVPSFVITTASAPDRKRAAWAAAGATVVIAGEREVDLGLAVDALAAQGLERVDSEGGAQLFGALLAAGLVDELRLTVSPTLVSGIAGRIATGVDIEPARLELLSVVAESDTLMVRYGVLDRSGR</sequence>
<dbReference type="EMBL" id="VIWU01000001">
    <property type="protein sequence ID" value="TWF79424.1"/>
    <property type="molecule type" value="Genomic_DNA"/>
</dbReference>
<dbReference type="Proteomes" id="UP000321261">
    <property type="component" value="Unassembled WGS sequence"/>
</dbReference>
<comment type="caution">
    <text evidence="5">The sequence shown here is derived from an EMBL/GenBank/DDBJ whole genome shotgun (WGS) entry which is preliminary data.</text>
</comment>
<gene>
    <name evidence="5" type="ORF">FHX44_115357</name>
</gene>
<proteinExistence type="predicted"/>
<reference evidence="5 6" key="1">
    <citation type="submission" date="2019-06" db="EMBL/GenBank/DDBJ databases">
        <title>Sequencing the genomes of 1000 actinobacteria strains.</title>
        <authorList>
            <person name="Klenk H.-P."/>
        </authorList>
    </citation>
    <scope>NUCLEOTIDE SEQUENCE [LARGE SCALE GENOMIC DNA]</scope>
    <source>
        <strain evidence="5 6">DSM 45671</strain>
    </source>
</reference>
<dbReference type="InterPro" id="IPR024072">
    <property type="entry name" value="DHFR-like_dom_sf"/>
</dbReference>
<evidence type="ECO:0000313" key="5">
    <source>
        <dbReference type="EMBL" id="TWF79424.1"/>
    </source>
</evidence>
<dbReference type="GO" id="GO:0009231">
    <property type="term" value="P:riboflavin biosynthetic process"/>
    <property type="evidence" value="ECO:0007669"/>
    <property type="project" value="InterPro"/>
</dbReference>
<evidence type="ECO:0000256" key="1">
    <source>
        <dbReference type="ARBA" id="ARBA00005104"/>
    </source>
</evidence>
<keyword evidence="3" id="KW-0560">Oxidoreductase</keyword>